<keyword evidence="5" id="KW-0862">Zinc</keyword>
<dbReference type="AlphaFoldDB" id="A0A2K1KG41"/>
<dbReference type="InterPro" id="IPR006595">
    <property type="entry name" value="CTLH_C"/>
</dbReference>
<dbReference type="STRING" id="3218.A0A2K1KG41"/>
<feature type="zinc finger region" description="RING-Gid-type" evidence="7">
    <location>
        <begin position="328"/>
        <end position="371"/>
    </location>
</feature>
<feature type="domain" description="RING-Gid-type" evidence="10">
    <location>
        <begin position="328"/>
        <end position="371"/>
    </location>
</feature>
<dbReference type="InterPro" id="IPR013144">
    <property type="entry name" value="CRA_dom"/>
</dbReference>
<dbReference type="Gramene" id="Pp3c6_17870V3.3">
    <property type="protein sequence ID" value="Pp3c6_17870V3.3"/>
    <property type="gene ID" value="Pp3c6_17870"/>
</dbReference>
<dbReference type="GO" id="GO:0034657">
    <property type="term" value="C:GID complex"/>
    <property type="evidence" value="ECO:0000318"/>
    <property type="project" value="GO_Central"/>
</dbReference>
<evidence type="ECO:0000313" key="12">
    <source>
        <dbReference type="EnsemblPlants" id="Pp3c6_17870V3.1"/>
    </source>
</evidence>
<evidence type="ECO:0000313" key="13">
    <source>
        <dbReference type="Proteomes" id="UP000006727"/>
    </source>
</evidence>
<dbReference type="OMA" id="NDATFFY"/>
<feature type="domain" description="RING-type" evidence="8">
    <location>
        <begin position="328"/>
        <end position="371"/>
    </location>
</feature>
<sequence>MDLTSIQEVFDRVAKKQKLCCSKTQEVIDRTLHEFEAAVEHLDVTVDRSPEFRKGILTDLQLKLTEIAPVNQVGALQKELNTTVSKYGKMVDKAFNPDIAKAYREVESDSHLINQIIVQHFYRMGLFESGDCFAKESQEPNAAAALKVPFYEMYQNLGHLREKNVEPALSWARRNRQALEAKGSSLEFRLHQLQFLHVLRTKGRIEALEYAKLNFTPFAAEHMSDIQRLMACLLWANRLECSPYKDLLSPSQWDKVALEFTRESCNLLGQPYESPLYVTLSAGSQALSSLLKLATVMSSKKQEWAALKQMPVEIELDNSFQFHSVFACPVSREQSTADNPPMLMRCGHVLCKQSIQKLTKSNSRMFKCPYCPFETSASQCRQIYF</sequence>
<keyword evidence="4 6" id="KW-0863">Zinc-finger</keyword>
<dbReference type="InterPro" id="IPR044063">
    <property type="entry name" value="ZF_RING_GID"/>
</dbReference>
<accession>A0A2K1KG41</accession>
<dbReference type="InterPro" id="IPR013083">
    <property type="entry name" value="Znf_RING/FYVE/PHD"/>
</dbReference>
<comment type="subcellular location">
    <subcellularLocation>
        <location evidence="1">Cytoplasm</location>
    </subcellularLocation>
</comment>
<dbReference type="EnsemblPlants" id="Pp3c6_17870V3.1">
    <property type="protein sequence ID" value="Pp3c6_17870V3.1"/>
    <property type="gene ID" value="Pp3c6_17870"/>
</dbReference>
<dbReference type="FunFam" id="3.30.40.10:FF:000143">
    <property type="entry name" value="Regulator of gluconeogenesis Rmd5"/>
    <property type="match status" value="1"/>
</dbReference>
<dbReference type="Pfam" id="PF13445">
    <property type="entry name" value="zf-RING_UBOX"/>
    <property type="match status" value="1"/>
</dbReference>
<evidence type="ECO:0000259" key="9">
    <source>
        <dbReference type="PROSITE" id="PS50897"/>
    </source>
</evidence>
<evidence type="ECO:0000256" key="5">
    <source>
        <dbReference type="ARBA" id="ARBA00022833"/>
    </source>
</evidence>
<evidence type="ECO:0000256" key="6">
    <source>
        <dbReference type="PROSITE-ProRule" id="PRU00175"/>
    </source>
</evidence>
<dbReference type="KEGG" id="ppp:112283537"/>
<dbReference type="GO" id="GO:0043161">
    <property type="term" value="P:proteasome-mediated ubiquitin-dependent protein catabolic process"/>
    <property type="evidence" value="ECO:0000318"/>
    <property type="project" value="GO_Central"/>
</dbReference>
<dbReference type="CDD" id="cd16652">
    <property type="entry name" value="dRING_Rmd5p-like"/>
    <property type="match status" value="1"/>
</dbReference>
<dbReference type="PANTHER" id="PTHR12170">
    <property type="entry name" value="MACROPHAGE ERYTHROBLAST ATTACHER-RELATED"/>
    <property type="match status" value="1"/>
</dbReference>
<gene>
    <name evidence="12" type="primary">LOC112283537</name>
    <name evidence="11" type="ORF">PHYPA_009110</name>
</gene>
<dbReference type="EnsemblPlants" id="Pp3c6_17870V3.3">
    <property type="protein sequence ID" value="Pp3c6_17870V3.3"/>
    <property type="gene ID" value="Pp3c6_17870"/>
</dbReference>
<evidence type="ECO:0000313" key="11">
    <source>
        <dbReference type="EMBL" id="PNR52735.1"/>
    </source>
</evidence>
<evidence type="ECO:0000256" key="3">
    <source>
        <dbReference type="ARBA" id="ARBA00022723"/>
    </source>
</evidence>
<dbReference type="EnsemblPlants" id="Pp3c6_17870V3.2">
    <property type="protein sequence ID" value="Pp3c6_17870V3.2"/>
    <property type="gene ID" value="Pp3c6_17870"/>
</dbReference>
<dbReference type="InterPro" id="IPR027370">
    <property type="entry name" value="Znf-RING_euk"/>
</dbReference>
<dbReference type="GO" id="GO:0005737">
    <property type="term" value="C:cytoplasm"/>
    <property type="evidence" value="ECO:0000318"/>
    <property type="project" value="GO_Central"/>
</dbReference>
<dbReference type="EnsemblPlants" id="Pp3c6_17870V3.4">
    <property type="protein sequence ID" value="Pp3c6_17870V3.4"/>
    <property type="gene ID" value="Pp3c6_17870"/>
</dbReference>
<dbReference type="InterPro" id="IPR006594">
    <property type="entry name" value="LisH"/>
</dbReference>
<dbReference type="EnsemblPlants" id="Pp3c6_17870V3.6">
    <property type="protein sequence ID" value="Pp3c6_17870V3.6"/>
    <property type="gene ID" value="Pp3c6_17870"/>
</dbReference>
<dbReference type="SMART" id="SM00184">
    <property type="entry name" value="RING"/>
    <property type="match status" value="1"/>
</dbReference>
<evidence type="ECO:0000259" key="10">
    <source>
        <dbReference type="PROSITE" id="PS51867"/>
    </source>
</evidence>
<protein>
    <submittedName>
        <fullName evidence="11 12">Uncharacterized protein</fullName>
    </submittedName>
</protein>
<dbReference type="PROSITE" id="PS50896">
    <property type="entry name" value="LISH"/>
    <property type="match status" value="1"/>
</dbReference>
<evidence type="ECO:0000259" key="8">
    <source>
        <dbReference type="PROSITE" id="PS50089"/>
    </source>
</evidence>
<dbReference type="SMART" id="SM00757">
    <property type="entry name" value="CRA"/>
    <property type="match status" value="1"/>
</dbReference>
<evidence type="ECO:0000256" key="4">
    <source>
        <dbReference type="ARBA" id="ARBA00022771"/>
    </source>
</evidence>
<reference evidence="11 13" key="2">
    <citation type="journal article" date="2018" name="Plant J.">
        <title>The Physcomitrella patens chromosome-scale assembly reveals moss genome structure and evolution.</title>
        <authorList>
            <person name="Lang D."/>
            <person name="Ullrich K.K."/>
            <person name="Murat F."/>
            <person name="Fuchs J."/>
            <person name="Jenkins J."/>
            <person name="Haas F.B."/>
            <person name="Piednoel M."/>
            <person name="Gundlach H."/>
            <person name="Van Bel M."/>
            <person name="Meyberg R."/>
            <person name="Vives C."/>
            <person name="Morata J."/>
            <person name="Symeonidi A."/>
            <person name="Hiss M."/>
            <person name="Muchero W."/>
            <person name="Kamisugi Y."/>
            <person name="Saleh O."/>
            <person name="Blanc G."/>
            <person name="Decker E.L."/>
            <person name="van Gessel N."/>
            <person name="Grimwood J."/>
            <person name="Hayes R.D."/>
            <person name="Graham S.W."/>
            <person name="Gunter L.E."/>
            <person name="McDaniel S.F."/>
            <person name="Hoernstein S.N.W."/>
            <person name="Larsson A."/>
            <person name="Li F.W."/>
            <person name="Perroud P.F."/>
            <person name="Phillips J."/>
            <person name="Ranjan P."/>
            <person name="Rokshar D.S."/>
            <person name="Rothfels C.J."/>
            <person name="Schneider L."/>
            <person name="Shu S."/>
            <person name="Stevenson D.W."/>
            <person name="Thummler F."/>
            <person name="Tillich M."/>
            <person name="Villarreal Aguilar J.C."/>
            <person name="Widiez T."/>
            <person name="Wong G.K."/>
            <person name="Wymore A."/>
            <person name="Zhang Y."/>
            <person name="Zimmer A.D."/>
            <person name="Quatrano R.S."/>
            <person name="Mayer K.F.X."/>
            <person name="Goodstein D."/>
            <person name="Casacuberta J.M."/>
            <person name="Vandepoele K."/>
            <person name="Reski R."/>
            <person name="Cuming A.C."/>
            <person name="Tuskan G.A."/>
            <person name="Maumus F."/>
            <person name="Salse J."/>
            <person name="Schmutz J."/>
            <person name="Rensing S.A."/>
        </authorList>
    </citation>
    <scope>NUCLEOTIDE SEQUENCE [LARGE SCALE GENOMIC DNA]</scope>
    <source>
        <strain evidence="12 13">cv. Gransden 2004</strain>
    </source>
</reference>
<dbReference type="Gramene" id="Pp3c6_17870V3.1">
    <property type="protein sequence ID" value="Pp3c6_17870V3.1"/>
    <property type="gene ID" value="Pp3c6_17870"/>
</dbReference>
<dbReference type="Gramene" id="Pp3c6_17870V3.2">
    <property type="protein sequence ID" value="Pp3c6_17870V3.2"/>
    <property type="gene ID" value="Pp3c6_17870"/>
</dbReference>
<dbReference type="Proteomes" id="UP000006727">
    <property type="component" value="Chromosome 6"/>
</dbReference>
<dbReference type="InterPro" id="IPR024964">
    <property type="entry name" value="CTLH/CRA"/>
</dbReference>
<dbReference type="PROSITE" id="PS50897">
    <property type="entry name" value="CTLH"/>
    <property type="match status" value="1"/>
</dbReference>
<feature type="domain" description="CTLH" evidence="9">
    <location>
        <begin position="164"/>
        <end position="206"/>
    </location>
</feature>
<proteinExistence type="predicted"/>
<dbReference type="FunCoup" id="A0A2K1KG41">
    <property type="interactions" value="4185"/>
</dbReference>
<evidence type="ECO:0000256" key="1">
    <source>
        <dbReference type="ARBA" id="ARBA00004496"/>
    </source>
</evidence>
<dbReference type="PROSITE" id="PS51867">
    <property type="entry name" value="ZF_RING_GID"/>
    <property type="match status" value="1"/>
</dbReference>
<dbReference type="InterPro" id="IPR045098">
    <property type="entry name" value="Fyv10_fam"/>
</dbReference>
<dbReference type="GO" id="GO:0061630">
    <property type="term" value="F:ubiquitin protein ligase activity"/>
    <property type="evidence" value="ECO:0007669"/>
    <property type="project" value="InterPro"/>
</dbReference>
<dbReference type="GO" id="GO:0005634">
    <property type="term" value="C:nucleus"/>
    <property type="evidence" value="ECO:0000318"/>
    <property type="project" value="GO_Central"/>
</dbReference>
<dbReference type="PaxDb" id="3218-PP1S14_43V6.1"/>
<dbReference type="SMART" id="SM00667">
    <property type="entry name" value="LisH"/>
    <property type="match status" value="1"/>
</dbReference>
<dbReference type="RefSeq" id="XP_024378117.1">
    <property type="nucleotide sequence ID" value="XM_024522349.2"/>
</dbReference>
<dbReference type="GeneID" id="112283537"/>
<name>A0A2K1KG41_PHYPA</name>
<reference evidence="11 13" key="1">
    <citation type="journal article" date="2008" name="Science">
        <title>The Physcomitrella genome reveals evolutionary insights into the conquest of land by plants.</title>
        <authorList>
            <person name="Rensing S."/>
            <person name="Lang D."/>
            <person name="Zimmer A."/>
            <person name="Terry A."/>
            <person name="Salamov A."/>
            <person name="Shapiro H."/>
            <person name="Nishiyama T."/>
            <person name="Perroud P.-F."/>
            <person name="Lindquist E."/>
            <person name="Kamisugi Y."/>
            <person name="Tanahashi T."/>
            <person name="Sakakibara K."/>
            <person name="Fujita T."/>
            <person name="Oishi K."/>
            <person name="Shin-I T."/>
            <person name="Kuroki Y."/>
            <person name="Toyoda A."/>
            <person name="Suzuki Y."/>
            <person name="Hashimoto A."/>
            <person name="Yamaguchi K."/>
            <person name="Sugano A."/>
            <person name="Kohara Y."/>
            <person name="Fujiyama A."/>
            <person name="Anterola A."/>
            <person name="Aoki S."/>
            <person name="Ashton N."/>
            <person name="Barbazuk W.B."/>
            <person name="Barker E."/>
            <person name="Bennetzen J."/>
            <person name="Bezanilla M."/>
            <person name="Blankenship R."/>
            <person name="Cho S.H."/>
            <person name="Dutcher S."/>
            <person name="Estelle M."/>
            <person name="Fawcett J.A."/>
            <person name="Gundlach H."/>
            <person name="Hanada K."/>
            <person name="Heyl A."/>
            <person name="Hicks K.A."/>
            <person name="Hugh J."/>
            <person name="Lohr M."/>
            <person name="Mayer K."/>
            <person name="Melkozernov A."/>
            <person name="Murata T."/>
            <person name="Nelson D."/>
            <person name="Pils B."/>
            <person name="Prigge M."/>
            <person name="Reiss B."/>
            <person name="Renner T."/>
            <person name="Rombauts S."/>
            <person name="Rushton P."/>
            <person name="Sanderfoot A."/>
            <person name="Schween G."/>
            <person name="Shiu S.-H."/>
            <person name="Stueber K."/>
            <person name="Theodoulou F.L."/>
            <person name="Tu H."/>
            <person name="Van de Peer Y."/>
            <person name="Verrier P.J."/>
            <person name="Waters E."/>
            <person name="Wood A."/>
            <person name="Yang L."/>
            <person name="Cove D."/>
            <person name="Cuming A."/>
            <person name="Hasebe M."/>
            <person name="Lucas S."/>
            <person name="Mishler D.B."/>
            <person name="Reski R."/>
            <person name="Grigoriev I."/>
            <person name="Quatrano R.S."/>
            <person name="Boore J.L."/>
        </authorList>
    </citation>
    <scope>NUCLEOTIDE SEQUENCE [LARGE SCALE GENOMIC DNA]</scope>
    <source>
        <strain evidence="12 13">cv. Gransden 2004</strain>
    </source>
</reference>
<evidence type="ECO:0000256" key="2">
    <source>
        <dbReference type="ARBA" id="ARBA00022490"/>
    </source>
</evidence>
<organism evidence="11">
    <name type="scientific">Physcomitrium patens</name>
    <name type="common">Spreading-leaved earth moss</name>
    <name type="synonym">Physcomitrella patens</name>
    <dbReference type="NCBI Taxonomy" id="3218"/>
    <lineage>
        <taxon>Eukaryota</taxon>
        <taxon>Viridiplantae</taxon>
        <taxon>Streptophyta</taxon>
        <taxon>Embryophyta</taxon>
        <taxon>Bryophyta</taxon>
        <taxon>Bryophytina</taxon>
        <taxon>Bryopsida</taxon>
        <taxon>Funariidae</taxon>
        <taxon>Funariales</taxon>
        <taxon>Funariaceae</taxon>
        <taxon>Physcomitrium</taxon>
    </lineage>
</organism>
<dbReference type="Gene3D" id="3.30.40.10">
    <property type="entry name" value="Zinc/RING finger domain, C3HC4 (zinc finger)"/>
    <property type="match status" value="1"/>
</dbReference>
<keyword evidence="13" id="KW-1185">Reference proteome</keyword>
<keyword evidence="2" id="KW-0963">Cytoplasm</keyword>
<reference evidence="12" key="3">
    <citation type="submission" date="2020-12" db="UniProtKB">
        <authorList>
            <consortium name="EnsemblPlants"/>
        </authorList>
    </citation>
    <scope>IDENTIFICATION</scope>
</reference>
<dbReference type="EMBL" id="ABEU02000006">
    <property type="protein sequence ID" value="PNR52735.1"/>
    <property type="molecule type" value="Genomic_DNA"/>
</dbReference>
<dbReference type="InterPro" id="IPR037683">
    <property type="entry name" value="Rmd5_dRing"/>
</dbReference>
<dbReference type="PROSITE" id="PS50089">
    <property type="entry name" value="ZF_RING_2"/>
    <property type="match status" value="1"/>
</dbReference>
<dbReference type="Gramene" id="Pp3c6_17870V3.6">
    <property type="protein sequence ID" value="Pp3c6_17870V3.6"/>
    <property type="gene ID" value="Pp3c6_17870"/>
</dbReference>
<dbReference type="SUPFAM" id="SSF57850">
    <property type="entry name" value="RING/U-box"/>
    <property type="match status" value="1"/>
</dbReference>
<dbReference type="OrthoDB" id="1933281at2759"/>
<dbReference type="Pfam" id="PF10607">
    <property type="entry name" value="CTLH"/>
    <property type="match status" value="1"/>
</dbReference>
<keyword evidence="3" id="KW-0479">Metal-binding</keyword>
<evidence type="ECO:0000256" key="7">
    <source>
        <dbReference type="PROSITE-ProRule" id="PRU01215"/>
    </source>
</evidence>
<dbReference type="PANTHER" id="PTHR12170:SF3">
    <property type="entry name" value="GH10162P"/>
    <property type="match status" value="1"/>
</dbReference>
<dbReference type="GO" id="GO:0008270">
    <property type="term" value="F:zinc ion binding"/>
    <property type="evidence" value="ECO:0007669"/>
    <property type="project" value="UniProtKB-KW"/>
</dbReference>
<dbReference type="Gramene" id="Pp3c6_17870V3.4">
    <property type="protein sequence ID" value="Pp3c6_17870V3.4"/>
    <property type="gene ID" value="Pp3c6_17870"/>
</dbReference>
<dbReference type="InterPro" id="IPR001841">
    <property type="entry name" value="Znf_RING"/>
</dbReference>